<keyword evidence="25" id="KW-1185">Reference proteome</keyword>
<dbReference type="GO" id="GO:0042744">
    <property type="term" value="P:hydrogen peroxide catabolic process"/>
    <property type="evidence" value="ECO:0007669"/>
    <property type="project" value="UniProtKB-KW"/>
</dbReference>
<feature type="disulfide bond" evidence="21">
    <location>
        <begin position="132"/>
        <end position="137"/>
    </location>
</feature>
<evidence type="ECO:0000256" key="4">
    <source>
        <dbReference type="ARBA" id="ARBA00006873"/>
    </source>
</evidence>
<feature type="binding site" evidence="19">
    <location>
        <position position="131"/>
    </location>
    <ligand>
        <name>Ca(2+)</name>
        <dbReference type="ChEBI" id="CHEBI:29108"/>
        <label>1</label>
    </ligand>
</feature>
<dbReference type="GO" id="GO:0020037">
    <property type="term" value="F:heme binding"/>
    <property type="evidence" value="ECO:0007669"/>
    <property type="project" value="UniProtKB-UniRule"/>
</dbReference>
<feature type="disulfide bond" evidence="21">
    <location>
        <begin position="259"/>
        <end position="291"/>
    </location>
</feature>
<feature type="binding site" evidence="19">
    <location>
        <position position="134"/>
    </location>
    <ligand>
        <name>Ca(2+)</name>
        <dbReference type="ChEBI" id="CHEBI:29108"/>
        <label>1</label>
    </ligand>
</feature>
<dbReference type="SUPFAM" id="SSF48113">
    <property type="entry name" value="Heme-dependent peroxidases"/>
    <property type="match status" value="1"/>
</dbReference>
<gene>
    <name evidence="24" type="ORF">KIW84_040089</name>
</gene>
<keyword evidence="16 22" id="KW-0376">Hydrogen peroxide</keyword>
<keyword evidence="15" id="KW-0325">Glycoprotein</keyword>
<dbReference type="InterPro" id="IPR033905">
    <property type="entry name" value="Secretory_peroxidase"/>
</dbReference>
<dbReference type="InterPro" id="IPR019793">
    <property type="entry name" value="Peroxidases_heam-ligand_BS"/>
</dbReference>
<evidence type="ECO:0000256" key="2">
    <source>
        <dbReference type="ARBA" id="ARBA00002322"/>
    </source>
</evidence>
<dbReference type="Gramene" id="Psat04G0008900-T1">
    <property type="protein sequence ID" value="KAI5414451.1"/>
    <property type="gene ID" value="KIW84_040089"/>
</dbReference>
<dbReference type="AlphaFoldDB" id="A0A9D4X975"/>
<evidence type="ECO:0000256" key="1">
    <source>
        <dbReference type="ARBA" id="ARBA00000189"/>
    </source>
</evidence>
<feature type="binding site" evidence="19">
    <location>
        <position position="136"/>
    </location>
    <ligand>
        <name>Ca(2+)</name>
        <dbReference type="ChEBI" id="CHEBI:29108"/>
        <label>1</label>
    </ligand>
</feature>
<comment type="function">
    <text evidence="2">Removal of H(2)O(2), oxidation of toxic reductants, biosynthesis and degradation of lignin, suberization, auxin catabolism, response to environmental stresses such as wounding, pathogen attack and oxidative stress. These functions might be dependent on each isozyme/isoform in each plant tissue.</text>
</comment>
<keyword evidence="11 19" id="KW-0106">Calcium</keyword>
<dbReference type="PROSITE" id="PS50873">
    <property type="entry name" value="PEROXIDASE_4"/>
    <property type="match status" value="1"/>
</dbReference>
<keyword evidence="13 19" id="KW-0408">Iron</keyword>
<dbReference type="Gene3D" id="1.10.520.10">
    <property type="match status" value="1"/>
</dbReference>
<feature type="binding site" evidence="19">
    <location>
        <position position="253"/>
    </location>
    <ligand>
        <name>Ca(2+)</name>
        <dbReference type="ChEBI" id="CHEBI:29108"/>
        <label>2</label>
    </ligand>
</feature>
<feature type="binding site" evidence="18">
    <location>
        <position position="222"/>
    </location>
    <ligand>
        <name>substrate</name>
    </ligand>
</feature>
<comment type="similarity">
    <text evidence="4">Belongs to the peroxidase family. Ascorbate peroxidase subfamily.</text>
</comment>
<dbReference type="Pfam" id="PF00141">
    <property type="entry name" value="peroxidase"/>
    <property type="match status" value="1"/>
</dbReference>
<feature type="binding site" evidence="19">
    <location>
        <position position="138"/>
    </location>
    <ligand>
        <name>Ca(2+)</name>
        <dbReference type="ChEBI" id="CHEBI:29108"/>
        <label>1</label>
    </ligand>
</feature>
<dbReference type="InterPro" id="IPR010255">
    <property type="entry name" value="Haem_peroxidase_sf"/>
</dbReference>
<evidence type="ECO:0000256" key="14">
    <source>
        <dbReference type="ARBA" id="ARBA00023157"/>
    </source>
</evidence>
<dbReference type="GO" id="GO:0006979">
    <property type="term" value="P:response to oxidative stress"/>
    <property type="evidence" value="ECO:0007669"/>
    <property type="project" value="UniProtKB-UniRule"/>
</dbReference>
<keyword evidence="14 21" id="KW-1015">Disulfide bond</keyword>
<dbReference type="PANTHER" id="PTHR31517:SF17">
    <property type="entry name" value="PEROXIDASE 6"/>
    <property type="match status" value="1"/>
</dbReference>
<evidence type="ECO:0000313" key="24">
    <source>
        <dbReference type="EMBL" id="KAI5414451.1"/>
    </source>
</evidence>
<feature type="disulfide bond" evidence="21">
    <location>
        <begin position="99"/>
        <end position="175"/>
    </location>
</feature>
<dbReference type="FunFam" id="1.10.420.10:FF:000001">
    <property type="entry name" value="Peroxidase"/>
    <property type="match status" value="1"/>
</dbReference>
<feature type="domain" description="Plant heme peroxidase family profile" evidence="23">
    <location>
        <begin position="89"/>
        <end position="382"/>
    </location>
</feature>
<evidence type="ECO:0000256" key="17">
    <source>
        <dbReference type="PIRSR" id="PIRSR600823-1"/>
    </source>
</evidence>
<dbReference type="PROSITE" id="PS00435">
    <property type="entry name" value="PEROXIDASE_1"/>
    <property type="match status" value="1"/>
</dbReference>
<dbReference type="FunFam" id="1.10.520.10:FF:000006">
    <property type="entry name" value="Peroxidase"/>
    <property type="match status" value="1"/>
</dbReference>
<comment type="similarity">
    <text evidence="22">Belongs to the peroxidase family. Classical plant (class III) peroxidase subfamily.</text>
</comment>
<evidence type="ECO:0000256" key="3">
    <source>
        <dbReference type="ARBA" id="ARBA00004613"/>
    </source>
</evidence>
<feature type="binding site" evidence="19">
    <location>
        <position position="140"/>
    </location>
    <ligand>
        <name>Ca(2+)</name>
        <dbReference type="ChEBI" id="CHEBI:29108"/>
        <label>1</label>
    </ligand>
</feature>
<protein>
    <recommendedName>
        <fullName evidence="5 22">Peroxidase</fullName>
        <ecNumber evidence="5 22">1.11.1.7</ecNumber>
    </recommendedName>
</protein>
<feature type="binding site" description="axial binding residue" evidence="19">
    <location>
        <position position="252"/>
    </location>
    <ligand>
        <name>heme b</name>
        <dbReference type="ChEBI" id="CHEBI:60344"/>
    </ligand>
    <ligandPart>
        <name>Fe</name>
        <dbReference type="ChEBI" id="CHEBI:18248"/>
    </ligandPart>
</feature>
<dbReference type="PRINTS" id="PR00461">
    <property type="entry name" value="PLPEROXIDASE"/>
</dbReference>
<dbReference type="EMBL" id="JAMSHJ010000004">
    <property type="protein sequence ID" value="KAI5414451.1"/>
    <property type="molecule type" value="Genomic_DNA"/>
</dbReference>
<evidence type="ECO:0000256" key="12">
    <source>
        <dbReference type="ARBA" id="ARBA00023002"/>
    </source>
</evidence>
<feature type="binding site" evidence="19">
    <location>
        <position position="301"/>
    </location>
    <ligand>
        <name>Ca(2+)</name>
        <dbReference type="ChEBI" id="CHEBI:29108"/>
        <label>2</label>
    </ligand>
</feature>
<keyword evidence="8 22" id="KW-0349">Heme</keyword>
<keyword evidence="7 22" id="KW-0575">Peroxidase</keyword>
<accession>A0A9D4X975</accession>
<comment type="catalytic activity">
    <reaction evidence="1 22">
        <text>2 a phenolic donor + H2O2 = 2 a phenolic radical donor + 2 H2O</text>
        <dbReference type="Rhea" id="RHEA:56136"/>
        <dbReference type="ChEBI" id="CHEBI:15377"/>
        <dbReference type="ChEBI" id="CHEBI:16240"/>
        <dbReference type="ChEBI" id="CHEBI:139520"/>
        <dbReference type="ChEBI" id="CHEBI:139521"/>
        <dbReference type="EC" id="1.11.1.7"/>
    </reaction>
</comment>
<evidence type="ECO:0000256" key="13">
    <source>
        <dbReference type="ARBA" id="ARBA00023004"/>
    </source>
</evidence>
<reference evidence="24 25" key="1">
    <citation type="journal article" date="2022" name="Nat. Genet.">
        <title>Improved pea reference genome and pan-genome highlight genomic features and evolutionary characteristics.</title>
        <authorList>
            <person name="Yang T."/>
            <person name="Liu R."/>
            <person name="Luo Y."/>
            <person name="Hu S."/>
            <person name="Wang D."/>
            <person name="Wang C."/>
            <person name="Pandey M.K."/>
            <person name="Ge S."/>
            <person name="Xu Q."/>
            <person name="Li N."/>
            <person name="Li G."/>
            <person name="Huang Y."/>
            <person name="Saxena R.K."/>
            <person name="Ji Y."/>
            <person name="Li M."/>
            <person name="Yan X."/>
            <person name="He Y."/>
            <person name="Liu Y."/>
            <person name="Wang X."/>
            <person name="Xiang C."/>
            <person name="Varshney R.K."/>
            <person name="Ding H."/>
            <person name="Gao S."/>
            <person name="Zong X."/>
        </authorList>
    </citation>
    <scope>NUCLEOTIDE SEQUENCE [LARGE SCALE GENOMIC DNA]</scope>
    <source>
        <strain evidence="24 25">cv. Zhongwan 6</strain>
    </source>
</reference>
<dbReference type="Proteomes" id="UP001058974">
    <property type="component" value="Chromosome 4"/>
</dbReference>
<dbReference type="EC" id="1.11.1.7" evidence="5 22"/>
<feature type="site" description="Transition state stabilizer" evidence="20">
    <location>
        <position position="126"/>
    </location>
</feature>
<dbReference type="GO" id="GO:0046872">
    <property type="term" value="F:metal ion binding"/>
    <property type="evidence" value="ECO:0007669"/>
    <property type="project" value="UniProtKB-UniRule"/>
</dbReference>
<evidence type="ECO:0000256" key="7">
    <source>
        <dbReference type="ARBA" id="ARBA00022559"/>
    </source>
</evidence>
<feature type="binding site" evidence="19">
    <location>
        <position position="309"/>
    </location>
    <ligand>
        <name>Ca(2+)</name>
        <dbReference type="ChEBI" id="CHEBI:29108"/>
        <label>2</label>
    </ligand>
</feature>
<feature type="binding site" evidence="19">
    <location>
        <position position="149"/>
    </location>
    <ligand>
        <name>Ca(2+)</name>
        <dbReference type="ChEBI" id="CHEBI:29108"/>
        <label>1</label>
    </ligand>
</feature>
<evidence type="ECO:0000313" key="25">
    <source>
        <dbReference type="Proteomes" id="UP001058974"/>
    </source>
</evidence>
<keyword evidence="10" id="KW-0732">Signal</keyword>
<evidence type="ECO:0000256" key="5">
    <source>
        <dbReference type="ARBA" id="ARBA00012313"/>
    </source>
</evidence>
<dbReference type="CDD" id="cd00693">
    <property type="entry name" value="secretory_peroxidase"/>
    <property type="match status" value="1"/>
</dbReference>
<comment type="cofactor">
    <cofactor evidence="19 22">
        <name>Ca(2+)</name>
        <dbReference type="ChEBI" id="CHEBI:29108"/>
    </cofactor>
    <text evidence="19 22">Binds 2 calcium ions per subunit.</text>
</comment>
<evidence type="ECO:0000256" key="6">
    <source>
        <dbReference type="ARBA" id="ARBA00022525"/>
    </source>
</evidence>
<proteinExistence type="inferred from homology"/>
<dbReference type="InterPro" id="IPR019794">
    <property type="entry name" value="Peroxidases_AS"/>
</dbReference>
<evidence type="ECO:0000256" key="11">
    <source>
        <dbReference type="ARBA" id="ARBA00022837"/>
    </source>
</evidence>
<feature type="binding site" evidence="19">
    <location>
        <position position="304"/>
    </location>
    <ligand>
        <name>Ca(2+)</name>
        <dbReference type="ChEBI" id="CHEBI:29108"/>
        <label>2</label>
    </ligand>
</feature>
<evidence type="ECO:0000259" key="23">
    <source>
        <dbReference type="PROSITE" id="PS50873"/>
    </source>
</evidence>
<evidence type="ECO:0000256" key="10">
    <source>
        <dbReference type="ARBA" id="ARBA00022729"/>
    </source>
</evidence>
<evidence type="ECO:0000256" key="20">
    <source>
        <dbReference type="PIRSR" id="PIRSR600823-4"/>
    </source>
</evidence>
<comment type="caution">
    <text evidence="24">The sequence shown here is derived from an EMBL/GenBank/DDBJ whole genome shotgun (WGS) entry which is preliminary data.</text>
</comment>
<keyword evidence="9 19" id="KW-0479">Metal-binding</keyword>
<comment type="cofactor">
    <cofactor evidence="19 22">
        <name>heme b</name>
        <dbReference type="ChEBI" id="CHEBI:60344"/>
    </cofactor>
    <text evidence="19 22">Binds 1 heme b (iron(II)-protoporphyrin IX) group per subunit.</text>
</comment>
<dbReference type="InterPro" id="IPR002016">
    <property type="entry name" value="Haem_peroxidase"/>
</dbReference>
<dbReference type="PROSITE" id="PS00436">
    <property type="entry name" value="PEROXIDASE_2"/>
    <property type="match status" value="1"/>
</dbReference>
<evidence type="ECO:0000256" key="9">
    <source>
        <dbReference type="ARBA" id="ARBA00022723"/>
    </source>
</evidence>
<organism evidence="24 25">
    <name type="scientific">Pisum sativum</name>
    <name type="common">Garden pea</name>
    <name type="synonym">Lathyrus oleraceus</name>
    <dbReference type="NCBI Taxonomy" id="3888"/>
    <lineage>
        <taxon>Eukaryota</taxon>
        <taxon>Viridiplantae</taxon>
        <taxon>Streptophyta</taxon>
        <taxon>Embryophyta</taxon>
        <taxon>Tracheophyta</taxon>
        <taxon>Spermatophyta</taxon>
        <taxon>Magnoliopsida</taxon>
        <taxon>eudicotyledons</taxon>
        <taxon>Gunneridae</taxon>
        <taxon>Pentapetalae</taxon>
        <taxon>rosids</taxon>
        <taxon>fabids</taxon>
        <taxon>Fabales</taxon>
        <taxon>Fabaceae</taxon>
        <taxon>Papilionoideae</taxon>
        <taxon>50 kb inversion clade</taxon>
        <taxon>NPAAA clade</taxon>
        <taxon>Hologalegina</taxon>
        <taxon>IRL clade</taxon>
        <taxon>Fabeae</taxon>
        <taxon>Lathyrus</taxon>
    </lineage>
</organism>
<keyword evidence="12 22" id="KW-0560">Oxidoreductase</keyword>
<evidence type="ECO:0000256" key="15">
    <source>
        <dbReference type="ARBA" id="ARBA00023180"/>
    </source>
</evidence>
<dbReference type="InterPro" id="IPR000823">
    <property type="entry name" value="Peroxidase_pln"/>
</dbReference>
<evidence type="ECO:0000256" key="21">
    <source>
        <dbReference type="PIRSR" id="PIRSR600823-5"/>
    </source>
</evidence>
<evidence type="ECO:0000256" key="16">
    <source>
        <dbReference type="ARBA" id="ARBA00023324"/>
    </source>
</evidence>
<dbReference type="GO" id="GO:0140825">
    <property type="term" value="F:lactoperoxidase activity"/>
    <property type="evidence" value="ECO:0007669"/>
    <property type="project" value="UniProtKB-EC"/>
</dbReference>
<comment type="subcellular location">
    <subcellularLocation>
        <location evidence="3 22">Secreted</location>
    </subcellularLocation>
</comment>
<evidence type="ECO:0000256" key="19">
    <source>
        <dbReference type="PIRSR" id="PIRSR600823-3"/>
    </source>
</evidence>
<evidence type="ECO:0000256" key="22">
    <source>
        <dbReference type="RuleBase" id="RU362060"/>
    </source>
</evidence>
<name>A0A9D4X975_PEA</name>
<sequence length="384" mass="42723">MSARKLWLSQKSCVENMLDKFDKSNSKTVSTPLVNHFNLSLDQCPEKEAEVVYMSKVSYASLFGCLITNIYGVSSPKKSVKPLLPAEALLSISHYHSTCPDAEGVISQKVAAWVNKDPTLAPAIIRLHFHDCAVRGCDASVLLNHKGSERTAFESRTLRGFGMIDEIKTELEKRCPRTVSCADILTAAARDATILAGGPFWEVPFGRKDGKISLTKEANLVPQGHENITGLLAFFQERGLDMLDLVTLSGSHTIGRSTCYSIMNRIYNFNGTGKPDPSLSVYYLKLLRKRCKKDLDLVHLDVITPRTFDTTYYKNLVRKVGLLSTDQLLFSDARTGPFVEAFATQPFLFDSQFSVSMVKLGNVQVLTRPNEGEIRVNCNYVNHV</sequence>
<dbReference type="PANTHER" id="PTHR31517">
    <property type="match status" value="1"/>
</dbReference>
<dbReference type="GO" id="GO:0005576">
    <property type="term" value="C:extracellular region"/>
    <property type="evidence" value="ECO:0007669"/>
    <property type="project" value="UniProtKB-SubCell"/>
</dbReference>
<dbReference type="PRINTS" id="PR00458">
    <property type="entry name" value="PEROXIDASE"/>
</dbReference>
<feature type="active site" description="Proton acceptor" evidence="17">
    <location>
        <position position="130"/>
    </location>
</feature>
<feature type="disulfide bond" evidence="21">
    <location>
        <begin position="181"/>
        <end position="378"/>
    </location>
</feature>
<evidence type="ECO:0000256" key="18">
    <source>
        <dbReference type="PIRSR" id="PIRSR600823-2"/>
    </source>
</evidence>
<keyword evidence="6 22" id="KW-0964">Secreted</keyword>
<evidence type="ECO:0000256" key="8">
    <source>
        <dbReference type="ARBA" id="ARBA00022617"/>
    </source>
</evidence>
<dbReference type="Gene3D" id="1.10.420.10">
    <property type="entry name" value="Peroxidase, domain 2"/>
    <property type="match status" value="1"/>
</dbReference>